<feature type="signal peptide" evidence="1">
    <location>
        <begin position="1"/>
        <end position="21"/>
    </location>
</feature>
<dbReference type="InterPro" id="IPR010496">
    <property type="entry name" value="AL/BT2_dom"/>
</dbReference>
<dbReference type="Gene3D" id="2.60.120.560">
    <property type="entry name" value="Exo-inulinase, domain 1"/>
    <property type="match status" value="1"/>
</dbReference>
<dbReference type="RefSeq" id="WP_321564018.1">
    <property type="nucleotide sequence ID" value="NZ_CP139558.1"/>
</dbReference>
<sequence>MMNRTFLILLTAITIGGCNSAAKKDSAASDTTAAATPAAADSSNAFVPMFDGKTTKGWHTYGKDSVGGAWKAEDGALHLDASKKGDWQTKNGGDIVSDQEYENFDFKVEWKISRAGNSGIMFYVKEDPAKYQYAWYTGPECQVADNDENEDGKLIKHQAGDLYDLMSISKKVVKPAGQWNQVEIVANKGKLDITINNEHVLSTTLWDDAWKKLVAGSKFKEWPDFGTFKSGRIALQDHGADVWFRNIEIKKL</sequence>
<protein>
    <submittedName>
        <fullName evidence="3">DUF1080 domain-containing protein</fullName>
    </submittedName>
</protein>
<evidence type="ECO:0000313" key="4">
    <source>
        <dbReference type="Proteomes" id="UP001324380"/>
    </source>
</evidence>
<evidence type="ECO:0000313" key="3">
    <source>
        <dbReference type="EMBL" id="WPU94905.1"/>
    </source>
</evidence>
<dbReference type="EMBL" id="CP139558">
    <property type="protein sequence ID" value="WPU94905.1"/>
    <property type="molecule type" value="Genomic_DNA"/>
</dbReference>
<proteinExistence type="predicted"/>
<feature type="domain" description="3-keto-alpha-glucoside-1,2-lyase/3-keto-2-hydroxy-glucal hydratase" evidence="2">
    <location>
        <begin position="46"/>
        <end position="250"/>
    </location>
</feature>
<keyword evidence="1" id="KW-0732">Signal</keyword>
<dbReference type="PROSITE" id="PS51257">
    <property type="entry name" value="PROKAR_LIPOPROTEIN"/>
    <property type="match status" value="1"/>
</dbReference>
<accession>A0ABZ0TP45</accession>
<dbReference type="Proteomes" id="UP001324380">
    <property type="component" value="Chromosome"/>
</dbReference>
<dbReference type="Pfam" id="PF06439">
    <property type="entry name" value="3keto-disac_hyd"/>
    <property type="match status" value="1"/>
</dbReference>
<organism evidence="3 4">
    <name type="scientific">Mucilaginibacter sabulilitoris</name>
    <dbReference type="NCBI Taxonomy" id="1173583"/>
    <lineage>
        <taxon>Bacteria</taxon>
        <taxon>Pseudomonadati</taxon>
        <taxon>Bacteroidota</taxon>
        <taxon>Sphingobacteriia</taxon>
        <taxon>Sphingobacteriales</taxon>
        <taxon>Sphingobacteriaceae</taxon>
        <taxon>Mucilaginibacter</taxon>
    </lineage>
</organism>
<reference evidence="3 4" key="1">
    <citation type="submission" date="2023-11" db="EMBL/GenBank/DDBJ databases">
        <title>Analysis of the Genomes of Mucilaginibacter gossypii cycad 4 and M. sabulilitoris SNA2: microbes with the potential for plant growth promotion.</title>
        <authorList>
            <person name="Hirsch A.M."/>
            <person name="Humm E."/>
            <person name="Rubbi M."/>
            <person name="Del Vecchio G."/>
            <person name="Ha S.M."/>
            <person name="Pellegrini M."/>
            <person name="Gunsalus R.P."/>
        </authorList>
    </citation>
    <scope>NUCLEOTIDE SEQUENCE [LARGE SCALE GENOMIC DNA]</scope>
    <source>
        <strain evidence="3 4">SNA2</strain>
    </source>
</reference>
<evidence type="ECO:0000259" key="2">
    <source>
        <dbReference type="Pfam" id="PF06439"/>
    </source>
</evidence>
<keyword evidence="4" id="KW-1185">Reference proteome</keyword>
<feature type="chain" id="PRO_5046684615" evidence="1">
    <location>
        <begin position="22"/>
        <end position="252"/>
    </location>
</feature>
<name>A0ABZ0TP45_9SPHI</name>
<gene>
    <name evidence="3" type="ORF">SNE25_05145</name>
</gene>
<evidence type="ECO:0000256" key="1">
    <source>
        <dbReference type="SAM" id="SignalP"/>
    </source>
</evidence>